<keyword evidence="2" id="KW-0812">Transmembrane</keyword>
<dbReference type="RefSeq" id="XP_067922933.1">
    <property type="nucleotide sequence ID" value="XM_068065087.1"/>
</dbReference>
<keyword evidence="2" id="KW-1133">Transmembrane helix</keyword>
<evidence type="ECO:0000313" key="5">
    <source>
        <dbReference type="Proteomes" id="UP000221165"/>
    </source>
</evidence>
<feature type="region of interest" description="Disordered" evidence="1">
    <location>
        <begin position="43"/>
        <end position="86"/>
    </location>
</feature>
<gene>
    <name evidence="4" type="ORF">CSUI_004906</name>
</gene>
<keyword evidence="5" id="KW-1185">Reference proteome</keyword>
<comment type="caution">
    <text evidence="4">The sequence shown here is derived from an EMBL/GenBank/DDBJ whole genome shotgun (WGS) entry which is preliminary data.</text>
</comment>
<evidence type="ECO:0000313" key="4">
    <source>
        <dbReference type="EMBL" id="PHJ21249.1"/>
    </source>
</evidence>
<reference evidence="4 5" key="1">
    <citation type="journal article" date="2017" name="Int. J. Parasitol.">
        <title>The genome of the protozoan parasite Cystoisospora suis and a reverse vaccinology approach to identify vaccine candidates.</title>
        <authorList>
            <person name="Palmieri N."/>
            <person name="Shrestha A."/>
            <person name="Ruttkowski B."/>
            <person name="Beck T."/>
            <person name="Vogl C."/>
            <person name="Tomley F."/>
            <person name="Blake D.P."/>
            <person name="Joachim A."/>
        </authorList>
    </citation>
    <scope>NUCLEOTIDE SEQUENCE [LARGE SCALE GENOMIC DNA]</scope>
    <source>
        <strain evidence="4 5">Wien I</strain>
    </source>
</reference>
<dbReference type="GeneID" id="94428298"/>
<dbReference type="EMBL" id="MIGC01002347">
    <property type="protein sequence ID" value="PHJ21249.1"/>
    <property type="molecule type" value="Genomic_DNA"/>
</dbReference>
<evidence type="ECO:0000256" key="1">
    <source>
        <dbReference type="SAM" id="MobiDB-lite"/>
    </source>
</evidence>
<sequence>MAVRAVSLCCFFLIFLTLASTGVRAGKKDAKVKYRPSADEKIELPASPEVKDHRRAQETTEPAADEQAASERLKMRRSSRVPPKRGHLGLWKRIPRPVRILINAALIIVIVAALSKTRQVKKGCQTCMFKPKKKQGNLATKAGPLKAKKERL</sequence>
<dbReference type="Proteomes" id="UP000221165">
    <property type="component" value="Unassembled WGS sequence"/>
</dbReference>
<feature type="compositionally biased region" description="Basic and acidic residues" evidence="1">
    <location>
        <begin position="43"/>
        <end position="58"/>
    </location>
</feature>
<evidence type="ECO:0000256" key="2">
    <source>
        <dbReference type="SAM" id="Phobius"/>
    </source>
</evidence>
<feature type="compositionally biased region" description="Basic residues" evidence="1">
    <location>
        <begin position="74"/>
        <end position="86"/>
    </location>
</feature>
<keyword evidence="3" id="KW-0732">Signal</keyword>
<feature type="transmembrane region" description="Helical" evidence="2">
    <location>
        <begin position="98"/>
        <end position="115"/>
    </location>
</feature>
<proteinExistence type="predicted"/>
<protein>
    <recommendedName>
        <fullName evidence="6">Transmembrane protein</fullName>
    </recommendedName>
</protein>
<dbReference type="VEuPathDB" id="ToxoDB:CSUI_004906"/>
<evidence type="ECO:0000256" key="3">
    <source>
        <dbReference type="SAM" id="SignalP"/>
    </source>
</evidence>
<evidence type="ECO:0008006" key="6">
    <source>
        <dbReference type="Google" id="ProtNLM"/>
    </source>
</evidence>
<name>A0A2C6KX16_9APIC</name>
<organism evidence="4 5">
    <name type="scientific">Cystoisospora suis</name>
    <dbReference type="NCBI Taxonomy" id="483139"/>
    <lineage>
        <taxon>Eukaryota</taxon>
        <taxon>Sar</taxon>
        <taxon>Alveolata</taxon>
        <taxon>Apicomplexa</taxon>
        <taxon>Conoidasida</taxon>
        <taxon>Coccidia</taxon>
        <taxon>Eucoccidiorida</taxon>
        <taxon>Eimeriorina</taxon>
        <taxon>Sarcocystidae</taxon>
        <taxon>Cystoisospora</taxon>
    </lineage>
</organism>
<feature type="signal peptide" evidence="3">
    <location>
        <begin position="1"/>
        <end position="25"/>
    </location>
</feature>
<feature type="chain" id="PRO_5012089920" description="Transmembrane protein" evidence="3">
    <location>
        <begin position="26"/>
        <end position="152"/>
    </location>
</feature>
<accession>A0A2C6KX16</accession>
<dbReference type="AlphaFoldDB" id="A0A2C6KX16"/>
<keyword evidence="2" id="KW-0472">Membrane</keyword>